<dbReference type="PROSITE" id="PS00028">
    <property type="entry name" value="ZINC_FINGER_C2H2_1"/>
    <property type="match status" value="4"/>
</dbReference>
<comment type="caution">
    <text evidence="4">The sequence shown here is derived from an EMBL/GenBank/DDBJ whole genome shotgun (WGS) entry which is preliminary data.</text>
</comment>
<dbReference type="EMBL" id="RXIC02000022">
    <property type="protein sequence ID" value="KAB1216797.1"/>
    <property type="molecule type" value="Genomic_DNA"/>
</dbReference>
<name>A0A6A1VY38_9ROSI</name>
<dbReference type="SMART" id="SM00355">
    <property type="entry name" value="ZnF_C2H2"/>
    <property type="match status" value="4"/>
</dbReference>
<feature type="region of interest" description="Disordered" evidence="2">
    <location>
        <begin position="127"/>
        <end position="168"/>
    </location>
</feature>
<feature type="region of interest" description="Disordered" evidence="2">
    <location>
        <begin position="49"/>
        <end position="82"/>
    </location>
</feature>
<feature type="domain" description="C2H2-type" evidence="3">
    <location>
        <begin position="9"/>
        <end position="36"/>
    </location>
</feature>
<feature type="region of interest" description="Disordered" evidence="2">
    <location>
        <begin position="205"/>
        <end position="247"/>
    </location>
</feature>
<dbReference type="PANTHER" id="PTHR46869:SF6">
    <property type="entry name" value="C2H2-TYPE DOMAIN-CONTAINING PROTEIN"/>
    <property type="match status" value="1"/>
</dbReference>
<proteinExistence type="predicted"/>
<reference evidence="4 5" key="1">
    <citation type="journal article" date="2019" name="Plant Biotechnol. J.">
        <title>The red bayberry genome and genetic basis of sex determination.</title>
        <authorList>
            <person name="Jia H.M."/>
            <person name="Jia H.J."/>
            <person name="Cai Q.L."/>
            <person name="Wang Y."/>
            <person name="Zhao H.B."/>
            <person name="Yang W.F."/>
            <person name="Wang G.Y."/>
            <person name="Li Y.H."/>
            <person name="Zhan D.L."/>
            <person name="Shen Y.T."/>
            <person name="Niu Q.F."/>
            <person name="Chang L."/>
            <person name="Qiu J."/>
            <person name="Zhao L."/>
            <person name="Xie H.B."/>
            <person name="Fu W.Y."/>
            <person name="Jin J."/>
            <person name="Li X.W."/>
            <person name="Jiao Y."/>
            <person name="Zhou C.C."/>
            <person name="Tu T."/>
            <person name="Chai C.Y."/>
            <person name="Gao J.L."/>
            <person name="Fan L.J."/>
            <person name="van de Weg E."/>
            <person name="Wang J.Y."/>
            <person name="Gao Z.S."/>
        </authorList>
    </citation>
    <scope>NUCLEOTIDE SEQUENCE [LARGE SCALE GENOMIC DNA]</scope>
    <source>
        <tissue evidence="4">Leaves</tissue>
    </source>
</reference>
<dbReference type="GO" id="GO:0008270">
    <property type="term" value="F:zinc ion binding"/>
    <property type="evidence" value="ECO:0007669"/>
    <property type="project" value="UniProtKB-KW"/>
</dbReference>
<dbReference type="PANTHER" id="PTHR46869">
    <property type="entry name" value="C2H2-LIKE ZINC FINGER PROTEIN"/>
    <property type="match status" value="1"/>
</dbReference>
<feature type="compositionally biased region" description="Polar residues" evidence="2">
    <location>
        <begin position="127"/>
        <end position="152"/>
    </location>
</feature>
<evidence type="ECO:0000256" key="1">
    <source>
        <dbReference type="PROSITE-ProRule" id="PRU00042"/>
    </source>
</evidence>
<protein>
    <submittedName>
        <fullName evidence="4">Zinc finger protein ZAT4</fullName>
    </submittedName>
</protein>
<keyword evidence="1" id="KW-0479">Metal-binding</keyword>
<dbReference type="Gene3D" id="3.30.160.60">
    <property type="entry name" value="Classic Zinc Finger"/>
    <property type="match status" value="1"/>
</dbReference>
<dbReference type="SUPFAM" id="SSF57667">
    <property type="entry name" value="beta-beta-alpha zinc fingers"/>
    <property type="match status" value="2"/>
</dbReference>
<feature type="domain" description="C2H2-type" evidence="3">
    <location>
        <begin position="387"/>
        <end position="414"/>
    </location>
</feature>
<dbReference type="OrthoDB" id="9451254at2759"/>
<dbReference type="Proteomes" id="UP000516437">
    <property type="component" value="Chromosome 4"/>
</dbReference>
<evidence type="ECO:0000259" key="3">
    <source>
        <dbReference type="PROSITE" id="PS50157"/>
    </source>
</evidence>
<dbReference type="InterPro" id="IPR036236">
    <property type="entry name" value="Znf_C2H2_sf"/>
</dbReference>
<feature type="compositionally biased region" description="Polar residues" evidence="2">
    <location>
        <begin position="49"/>
        <end position="62"/>
    </location>
</feature>
<feature type="region of interest" description="Disordered" evidence="2">
    <location>
        <begin position="275"/>
        <end position="296"/>
    </location>
</feature>
<evidence type="ECO:0000313" key="5">
    <source>
        <dbReference type="Proteomes" id="UP000516437"/>
    </source>
</evidence>
<dbReference type="PROSITE" id="PS50157">
    <property type="entry name" value="ZINC_FINGER_C2H2_2"/>
    <property type="match status" value="4"/>
</dbReference>
<accession>A0A6A1VY38</accession>
<dbReference type="Pfam" id="PF13912">
    <property type="entry name" value="zf-C2H2_6"/>
    <property type="match status" value="4"/>
</dbReference>
<evidence type="ECO:0000256" key="2">
    <source>
        <dbReference type="SAM" id="MobiDB-lite"/>
    </source>
</evidence>
<gene>
    <name evidence="4" type="ORF">CJ030_MR4G020629</name>
</gene>
<dbReference type="InterPro" id="IPR013087">
    <property type="entry name" value="Znf_C2H2_type"/>
</dbReference>
<feature type="domain" description="C2H2-type" evidence="3">
    <location>
        <begin position="96"/>
        <end position="123"/>
    </location>
</feature>
<dbReference type="AlphaFoldDB" id="A0A6A1VY38"/>
<evidence type="ECO:0000313" key="4">
    <source>
        <dbReference type="EMBL" id="KAB1216797.1"/>
    </source>
</evidence>
<keyword evidence="1" id="KW-0863">Zinc-finger</keyword>
<feature type="domain" description="C2H2-type" evidence="3">
    <location>
        <begin position="477"/>
        <end position="499"/>
    </location>
</feature>
<sequence>MEVGRPLVHVCKFCSKRFPCGRSLGGHMRSHLTLNSIETEEKLSRIKLSSFSNGRNQSNTEMGSEPGTHTGYGLRENPKKTKRLADSSEENLLYDKFCKECGKKFPSWKALFGHMKCHSEKEKVSNSLEDQDSLTSANQKQVMDSQSDNETAAPNRRRRSERKTRYMATATSSSFSFANASSSVSEIEQEQEEVAMCLMMLSRDAGHRGGSNSAAESSDNNSVSLEARESSQTIRIHKTEGKISPCNGSELVKGKKITDKKLEPGNWHAEDLKGRQSEFCASSKSRSRSRRNKTEVSTDGFLKNNIMKTTQIKDQLGNEDSEIELGKNFSKEAALSQAQLGSVKCNSSKRKFRDSYDPELKSESLKNLTTNSLDSEMRKNSPKRSKFECTTCNKIFHSYQALGGHRASHRKIKGCFASKIESSENSIETEVSPDPTADSKLFKFCNTVNPSPIDQEIVAGCDKKAETSKGSKKSNGHECSICLKVFQSGQALGGHKRSHLVAGSEARNNPTIVIQKPVPEIRDFLDLNLPAPVDEESNGHVGLTPWWVGSTHKHEALVGLISN</sequence>
<keyword evidence="1" id="KW-0862">Zinc</keyword>
<keyword evidence="5" id="KW-1185">Reference proteome</keyword>
<organism evidence="4 5">
    <name type="scientific">Morella rubra</name>
    <name type="common">Chinese bayberry</name>
    <dbReference type="NCBI Taxonomy" id="262757"/>
    <lineage>
        <taxon>Eukaryota</taxon>
        <taxon>Viridiplantae</taxon>
        <taxon>Streptophyta</taxon>
        <taxon>Embryophyta</taxon>
        <taxon>Tracheophyta</taxon>
        <taxon>Spermatophyta</taxon>
        <taxon>Magnoliopsida</taxon>
        <taxon>eudicotyledons</taxon>
        <taxon>Gunneridae</taxon>
        <taxon>Pentapetalae</taxon>
        <taxon>rosids</taxon>
        <taxon>fabids</taxon>
        <taxon>Fagales</taxon>
        <taxon>Myricaceae</taxon>
        <taxon>Morella</taxon>
    </lineage>
</organism>
<feature type="compositionally biased region" description="Low complexity" evidence="2">
    <location>
        <begin position="211"/>
        <end position="224"/>
    </location>
</feature>